<feature type="region of interest" description="Disordered" evidence="1">
    <location>
        <begin position="159"/>
        <end position="180"/>
    </location>
</feature>
<dbReference type="PANTHER" id="PTHR12840:SF1">
    <property type="entry name" value="NADH DEHYDROGENASE [UBIQUINONE] 1 BETA SUBCOMPLEX SUBUNIT 8, MITOCHONDRIAL"/>
    <property type="match status" value="1"/>
</dbReference>
<comment type="caution">
    <text evidence="2">The sequence shown here is derived from an EMBL/GenBank/DDBJ whole genome shotgun (WGS) entry which is preliminary data.</text>
</comment>
<accession>A0A1Y1UEY4</accession>
<dbReference type="RefSeq" id="XP_021870700.1">
    <property type="nucleotide sequence ID" value="XM_022015911.1"/>
</dbReference>
<dbReference type="InParanoid" id="A0A1Y1UEY4"/>
<dbReference type="STRING" id="4999.A0A1Y1UEY4"/>
<name>A0A1Y1UEY4_9TREE</name>
<dbReference type="AlphaFoldDB" id="A0A1Y1UEY4"/>
<dbReference type="GeneID" id="33557720"/>
<evidence type="ECO:0000256" key="1">
    <source>
        <dbReference type="SAM" id="MobiDB-lite"/>
    </source>
</evidence>
<evidence type="ECO:0000313" key="3">
    <source>
        <dbReference type="Proteomes" id="UP000193218"/>
    </source>
</evidence>
<proteinExistence type="predicted"/>
<dbReference type="PANTHER" id="PTHR12840">
    <property type="entry name" value="NADH-UBIQUINONE OXIDOREDUCTASE ASHI SUBUNIT"/>
    <property type="match status" value="1"/>
</dbReference>
<reference evidence="2 3" key="1">
    <citation type="submission" date="2017-03" db="EMBL/GenBank/DDBJ databases">
        <title>Widespread Adenine N6-methylation of Active Genes in Fungi.</title>
        <authorList>
            <consortium name="DOE Joint Genome Institute"/>
            <person name="Mondo S.J."/>
            <person name="Dannebaum R.O."/>
            <person name="Kuo R.C."/>
            <person name="Louie K.B."/>
            <person name="Bewick A.J."/>
            <person name="Labutti K."/>
            <person name="Haridas S."/>
            <person name="Kuo A."/>
            <person name="Salamov A."/>
            <person name="Ahrendt S.R."/>
            <person name="Lau R."/>
            <person name="Bowen B.P."/>
            <person name="Lipzen A."/>
            <person name="Sullivan W."/>
            <person name="Andreopoulos W.B."/>
            <person name="Clum A."/>
            <person name="Lindquist E."/>
            <person name="Daum C."/>
            <person name="Northen T.R."/>
            <person name="Ramamoorthy G."/>
            <person name="Schmitz R.J."/>
            <person name="Gryganskyi A."/>
            <person name="Culley D."/>
            <person name="Magnuson J."/>
            <person name="James T.Y."/>
            <person name="O'Malley M.A."/>
            <person name="Stajich J.E."/>
            <person name="Spatafora J.W."/>
            <person name="Visel A."/>
            <person name="Grigoriev I.V."/>
        </authorList>
    </citation>
    <scope>NUCLEOTIDE SEQUENCE [LARGE SCALE GENOMIC DNA]</scope>
    <source>
        <strain evidence="2 3">NRRL Y-17943</strain>
    </source>
</reference>
<dbReference type="Pfam" id="PF05821">
    <property type="entry name" value="NDUF_B8"/>
    <property type="match status" value="1"/>
</dbReference>
<dbReference type="InterPro" id="IPR008699">
    <property type="entry name" value="NDUFB8"/>
</dbReference>
<organism evidence="2 3">
    <name type="scientific">Kockovaella imperatae</name>
    <dbReference type="NCBI Taxonomy" id="4999"/>
    <lineage>
        <taxon>Eukaryota</taxon>
        <taxon>Fungi</taxon>
        <taxon>Dikarya</taxon>
        <taxon>Basidiomycota</taxon>
        <taxon>Agaricomycotina</taxon>
        <taxon>Tremellomycetes</taxon>
        <taxon>Tremellales</taxon>
        <taxon>Cuniculitremaceae</taxon>
        <taxon>Kockovaella</taxon>
    </lineage>
</organism>
<keyword evidence="3" id="KW-1185">Reference proteome</keyword>
<gene>
    <name evidence="2" type="ORF">BD324DRAFT_626623</name>
</gene>
<evidence type="ECO:0000313" key="2">
    <source>
        <dbReference type="EMBL" id="ORX36631.1"/>
    </source>
</evidence>
<protein>
    <recommendedName>
        <fullName evidence="4">NADH:ubiquinone oxidoreductase 20.1kD subunit</fullName>
    </recommendedName>
</protein>
<sequence length="180" mass="19823">MYKTAALRSITSALRTPGVLNVSSRSAVTGLRFASTRRPVPGSSGTPASEDAAFSRLQPGEEIDPQLQGYPQLPYVFTQERPAKGWWDRQNRRNFGEVLHEENDMLGIFGPDKPAVSSLRATLQILTATACVALIGYIGTKIMPERSAVPRQYPYNGLEKEYGGGAYHPNPETHEDDDEE</sequence>
<dbReference type="Proteomes" id="UP000193218">
    <property type="component" value="Unassembled WGS sequence"/>
</dbReference>
<dbReference type="EMBL" id="NBSH01000007">
    <property type="protein sequence ID" value="ORX36631.1"/>
    <property type="molecule type" value="Genomic_DNA"/>
</dbReference>
<dbReference type="OrthoDB" id="2014058at2759"/>
<dbReference type="GO" id="GO:0005739">
    <property type="term" value="C:mitochondrion"/>
    <property type="evidence" value="ECO:0007669"/>
    <property type="project" value="InterPro"/>
</dbReference>
<evidence type="ECO:0008006" key="4">
    <source>
        <dbReference type="Google" id="ProtNLM"/>
    </source>
</evidence>